<protein>
    <submittedName>
        <fullName evidence="1">Gp42</fullName>
    </submittedName>
</protein>
<dbReference type="Proteomes" id="UP000000331">
    <property type="component" value="Segment"/>
</dbReference>
<reference evidence="1 2" key="1">
    <citation type="journal article" date="2010" name="J. Bacteriol.">
        <title>Brochothrix thermosphacta bacteriophages feature heterogeneous and highly mosaic genomes and utilize unique prophage insertion sites.</title>
        <authorList>
            <person name="Kilcher S."/>
            <person name="Loessner M.J."/>
            <person name="Klumpp J."/>
        </authorList>
    </citation>
    <scope>NUCLEOTIDE SEQUENCE [LARGE SCALE GENOMIC DNA]</scope>
</reference>
<dbReference type="GeneID" id="10359080"/>
<proteinExistence type="predicted"/>
<evidence type="ECO:0000313" key="1">
    <source>
        <dbReference type="EMBL" id="ADJ53084.1"/>
    </source>
</evidence>
<organism evidence="1 2">
    <name type="scientific">Brochothrix phage A9</name>
    <dbReference type="NCBI Taxonomy" id="857312"/>
    <lineage>
        <taxon>Viruses</taxon>
        <taxon>Duplodnaviria</taxon>
        <taxon>Heunggongvirae</taxon>
        <taxon>Uroviricota</taxon>
        <taxon>Caudoviricetes</taxon>
        <taxon>Herelleviridae</taxon>
        <taxon>Klumppvirus</taxon>
        <taxon>Klumppvirus A9</taxon>
    </lineage>
</organism>
<name>D9J0I9_9CAUD</name>
<keyword evidence="2" id="KW-1185">Reference proteome</keyword>
<dbReference type="KEGG" id="vg:10359080"/>
<dbReference type="RefSeq" id="YP_004301375.1">
    <property type="nucleotide sequence ID" value="NC_015253.1"/>
</dbReference>
<accession>D9J0I9</accession>
<sequence>MLREIENAKTVRNEDVQVGDYIIANHISATGGADANLLEGRPFEDTVAKVDGIINVKGIVNLVTSGKLLNGITDVAKGDSWTVVRPDKAEIPKEEEKSVPFVVARDGRVPKDGTVYYVESTEGHGTRIEDAYVTFRGHGGESDGYYEDLMDGTVVLVNHSDANALPRVSDDGTLKAGTHYVVVLTDGVADIGDELVFLHSVDSRNLFYNIDNEDIISVPCEWVEEATYYCSSCSDMDGECDCGYKNGQYRCDVCAEAEMECVCDDDVEKKGEQVHDVTSVVSILMTR</sequence>
<dbReference type="EMBL" id="HM242243">
    <property type="protein sequence ID" value="ADJ53084.1"/>
    <property type="molecule type" value="Genomic_DNA"/>
</dbReference>
<evidence type="ECO:0000313" key="2">
    <source>
        <dbReference type="Proteomes" id="UP000000331"/>
    </source>
</evidence>